<dbReference type="OrthoDB" id="5873044at2759"/>
<organism evidence="1 2">
    <name type="scientific">Ancylostoma duodenale</name>
    <dbReference type="NCBI Taxonomy" id="51022"/>
    <lineage>
        <taxon>Eukaryota</taxon>
        <taxon>Metazoa</taxon>
        <taxon>Ecdysozoa</taxon>
        <taxon>Nematoda</taxon>
        <taxon>Chromadorea</taxon>
        <taxon>Rhabditida</taxon>
        <taxon>Rhabditina</taxon>
        <taxon>Rhabditomorpha</taxon>
        <taxon>Strongyloidea</taxon>
        <taxon>Ancylostomatidae</taxon>
        <taxon>Ancylostomatinae</taxon>
        <taxon>Ancylostoma</taxon>
    </lineage>
</organism>
<dbReference type="Proteomes" id="UP000054047">
    <property type="component" value="Unassembled WGS sequence"/>
</dbReference>
<name>A0A0C2CW80_9BILA</name>
<dbReference type="Gene3D" id="3.40.390.10">
    <property type="entry name" value="Collagenase (Catalytic Domain)"/>
    <property type="match status" value="1"/>
</dbReference>
<evidence type="ECO:0000313" key="2">
    <source>
        <dbReference type="Proteomes" id="UP000054047"/>
    </source>
</evidence>
<evidence type="ECO:0008006" key="3">
    <source>
        <dbReference type="Google" id="ProtNLM"/>
    </source>
</evidence>
<dbReference type="EMBL" id="KN730336">
    <property type="protein sequence ID" value="KIH61188.1"/>
    <property type="molecule type" value="Genomic_DNA"/>
</dbReference>
<keyword evidence="2" id="KW-1185">Reference proteome</keyword>
<dbReference type="InterPro" id="IPR024079">
    <property type="entry name" value="MetalloPept_cat_dom_sf"/>
</dbReference>
<dbReference type="AlphaFoldDB" id="A0A0C2CW80"/>
<accession>A0A0C2CW80</accession>
<dbReference type="GO" id="GO:0008237">
    <property type="term" value="F:metallopeptidase activity"/>
    <property type="evidence" value="ECO:0007669"/>
    <property type="project" value="InterPro"/>
</dbReference>
<sequence length="255" mass="29657">MESYVVITAFLNIERKTTKNVVPCHMTRVHMSTKMRLAFSVLLLTMCISAFRWPEYGANALHERNGHVGDEMNTLFEKILNITNAFKVHKALAMLHAKIGKTLELSEEMMTSLYQRLKRLRPITHVQVNRMGDTITEINERSKIADFLFQGDIILTDEQIEDIKEDVEEETSGMGRWKRQAYKDWKYPNTIWSKGVNYHFDYSANHPFKGDKVRSVFRKAAKEWERDTCIDIRENSKGGLRTESECSVKMDVGRT</sequence>
<evidence type="ECO:0000313" key="1">
    <source>
        <dbReference type="EMBL" id="KIH61188.1"/>
    </source>
</evidence>
<reference evidence="1 2" key="1">
    <citation type="submission" date="2013-12" db="EMBL/GenBank/DDBJ databases">
        <title>Draft genome of the parsitic nematode Ancylostoma duodenale.</title>
        <authorList>
            <person name="Mitreva M."/>
        </authorList>
    </citation>
    <scope>NUCLEOTIDE SEQUENCE [LARGE SCALE GENOMIC DNA]</scope>
    <source>
        <strain evidence="1 2">Zhejiang</strain>
    </source>
</reference>
<proteinExistence type="predicted"/>
<protein>
    <recommendedName>
        <fullName evidence="3">Peptidase M12A domain-containing protein</fullName>
    </recommendedName>
</protein>
<gene>
    <name evidence="1" type="ORF">ANCDUO_08550</name>
</gene>